<evidence type="ECO:0000256" key="3">
    <source>
        <dbReference type="ARBA" id="ARBA00022723"/>
    </source>
</evidence>
<dbReference type="GO" id="GO:0005737">
    <property type="term" value="C:cytoplasm"/>
    <property type="evidence" value="ECO:0007669"/>
    <property type="project" value="UniProtKB-SubCell"/>
</dbReference>
<dbReference type="GO" id="GO:0006417">
    <property type="term" value="P:regulation of translation"/>
    <property type="evidence" value="ECO:0007669"/>
    <property type="project" value="UniProtKB-UniRule"/>
</dbReference>
<evidence type="ECO:0000256" key="6">
    <source>
        <dbReference type="ARBA" id="ARBA00022845"/>
    </source>
</evidence>
<dbReference type="InterPro" id="IPR024161">
    <property type="entry name" value="Znf_nanos-typ"/>
</dbReference>
<keyword evidence="7 8" id="KW-0694">RNA-binding</keyword>
<gene>
    <name evidence="11" type="ORF">ElyMa_006392300</name>
</gene>
<evidence type="ECO:0000256" key="4">
    <source>
        <dbReference type="ARBA" id="ARBA00022771"/>
    </source>
</evidence>
<comment type="subcellular location">
    <subcellularLocation>
        <location evidence="1">Cytoplasm</location>
    </subcellularLocation>
</comment>
<evidence type="ECO:0000256" key="1">
    <source>
        <dbReference type="ARBA" id="ARBA00004496"/>
    </source>
</evidence>
<evidence type="ECO:0000313" key="12">
    <source>
        <dbReference type="Proteomes" id="UP000762676"/>
    </source>
</evidence>
<proteinExistence type="inferred from homology"/>
<protein>
    <submittedName>
        <fullName evidence="11">Nanos protein</fullName>
    </submittedName>
</protein>
<keyword evidence="4 8" id="KW-0863">Zinc-finger</keyword>
<feature type="region of interest" description="Disordered" evidence="9">
    <location>
        <begin position="79"/>
        <end position="101"/>
    </location>
</feature>
<comment type="similarity">
    <text evidence="8">Belongs to the nanos family.</text>
</comment>
<keyword evidence="3" id="KW-0479">Metal-binding</keyword>
<dbReference type="EMBL" id="BMAT01012838">
    <property type="protein sequence ID" value="GFS00191.1"/>
    <property type="molecule type" value="Genomic_DNA"/>
</dbReference>
<sequence>MYALVGPSTLWPQASIPQNQQIFYGQFPAAYVVAPLPAQAILGPNVQPVVSSTHFSAWSNTPAAPTLTDYRVNNGARLSSSSDDDVFLPANPNTASSNTKSNRFTAPFLSYFPNVSRTSSSGPETPNFNLTNTKSRYCPSTSAIRLPEKYRKKSQGPKMNCKFCRNNGESEDVYTKHRLHDKERTVCPILRHYVCRLCNSTGDFAHTIRHCPFNDRKNDMALAATYMN</sequence>
<evidence type="ECO:0000259" key="10">
    <source>
        <dbReference type="PROSITE" id="PS51522"/>
    </source>
</evidence>
<dbReference type="PANTHER" id="PTHR12887">
    <property type="entry name" value="NANOS PROTEIN"/>
    <property type="match status" value="1"/>
</dbReference>
<keyword evidence="6 8" id="KW-0810">Translation regulation</keyword>
<feature type="domain" description="Nanos-type" evidence="10">
    <location>
        <begin position="160"/>
        <end position="213"/>
    </location>
</feature>
<evidence type="ECO:0000256" key="9">
    <source>
        <dbReference type="SAM" id="MobiDB-lite"/>
    </source>
</evidence>
<dbReference type="Pfam" id="PF05741">
    <property type="entry name" value="zf-nanos"/>
    <property type="match status" value="1"/>
</dbReference>
<dbReference type="AlphaFoldDB" id="A0AAV4HU19"/>
<dbReference type="Gene3D" id="4.10.60.30">
    <property type="entry name" value="Nanos, RNA-binding domain"/>
    <property type="match status" value="1"/>
</dbReference>
<keyword evidence="5" id="KW-0862">Zinc</keyword>
<dbReference type="Proteomes" id="UP000762676">
    <property type="component" value="Unassembled WGS sequence"/>
</dbReference>
<keyword evidence="2" id="KW-0963">Cytoplasm</keyword>
<evidence type="ECO:0000256" key="5">
    <source>
        <dbReference type="ARBA" id="ARBA00022833"/>
    </source>
</evidence>
<keyword evidence="12" id="KW-1185">Reference proteome</keyword>
<dbReference type="InterPro" id="IPR008705">
    <property type="entry name" value="Nanos/Xcar2"/>
</dbReference>
<name>A0AAV4HU19_9GAST</name>
<feature type="compositionally biased region" description="Polar residues" evidence="9">
    <location>
        <begin position="91"/>
        <end position="101"/>
    </location>
</feature>
<dbReference type="PROSITE" id="PS51522">
    <property type="entry name" value="ZF_NANOS"/>
    <property type="match status" value="1"/>
</dbReference>
<dbReference type="InterPro" id="IPR038129">
    <property type="entry name" value="Nanos_sf"/>
</dbReference>
<comment type="caution">
    <text evidence="11">The sequence shown here is derived from an EMBL/GenBank/DDBJ whole genome shotgun (WGS) entry which is preliminary data.</text>
</comment>
<dbReference type="GO" id="GO:0003723">
    <property type="term" value="F:RNA binding"/>
    <property type="evidence" value="ECO:0007669"/>
    <property type="project" value="UniProtKB-UniRule"/>
</dbReference>
<accession>A0AAV4HU19</accession>
<dbReference type="GO" id="GO:0008270">
    <property type="term" value="F:zinc ion binding"/>
    <property type="evidence" value="ECO:0007669"/>
    <property type="project" value="UniProtKB-KW"/>
</dbReference>
<reference evidence="11 12" key="1">
    <citation type="journal article" date="2021" name="Elife">
        <title>Chloroplast acquisition without the gene transfer in kleptoplastic sea slugs, Plakobranchus ocellatus.</title>
        <authorList>
            <person name="Maeda T."/>
            <person name="Takahashi S."/>
            <person name="Yoshida T."/>
            <person name="Shimamura S."/>
            <person name="Takaki Y."/>
            <person name="Nagai Y."/>
            <person name="Toyoda A."/>
            <person name="Suzuki Y."/>
            <person name="Arimoto A."/>
            <person name="Ishii H."/>
            <person name="Satoh N."/>
            <person name="Nishiyama T."/>
            <person name="Hasebe M."/>
            <person name="Maruyama T."/>
            <person name="Minagawa J."/>
            <person name="Obokata J."/>
            <person name="Shigenobu S."/>
        </authorList>
    </citation>
    <scope>NUCLEOTIDE SEQUENCE [LARGE SCALE GENOMIC DNA]</scope>
</reference>
<organism evidence="11 12">
    <name type="scientific">Elysia marginata</name>
    <dbReference type="NCBI Taxonomy" id="1093978"/>
    <lineage>
        <taxon>Eukaryota</taxon>
        <taxon>Metazoa</taxon>
        <taxon>Spiralia</taxon>
        <taxon>Lophotrochozoa</taxon>
        <taxon>Mollusca</taxon>
        <taxon>Gastropoda</taxon>
        <taxon>Heterobranchia</taxon>
        <taxon>Euthyneura</taxon>
        <taxon>Panpulmonata</taxon>
        <taxon>Sacoglossa</taxon>
        <taxon>Placobranchoidea</taxon>
        <taxon>Plakobranchidae</taxon>
        <taxon>Elysia</taxon>
    </lineage>
</organism>
<evidence type="ECO:0000256" key="8">
    <source>
        <dbReference type="PROSITE-ProRule" id="PRU00855"/>
    </source>
</evidence>
<evidence type="ECO:0000313" key="11">
    <source>
        <dbReference type="EMBL" id="GFS00191.1"/>
    </source>
</evidence>
<evidence type="ECO:0000256" key="7">
    <source>
        <dbReference type="ARBA" id="ARBA00022884"/>
    </source>
</evidence>
<evidence type="ECO:0000256" key="2">
    <source>
        <dbReference type="ARBA" id="ARBA00022490"/>
    </source>
</evidence>